<evidence type="ECO:0000256" key="1">
    <source>
        <dbReference type="PIRSR" id="PIRSR602401-1"/>
    </source>
</evidence>
<comment type="cofactor">
    <cofactor evidence="1">
        <name>heme</name>
        <dbReference type="ChEBI" id="CHEBI:30413"/>
    </cofactor>
</comment>
<dbReference type="InterPro" id="IPR001128">
    <property type="entry name" value="Cyt_P450"/>
</dbReference>
<dbReference type="OrthoDB" id="507451at2759"/>
<dbReference type="KEGG" id="vcn:VOLCADRAFT_121020"/>
<proteinExistence type="inferred from homology"/>
<evidence type="ECO:0000256" key="3">
    <source>
        <dbReference type="SAM" id="MobiDB-lite"/>
    </source>
</evidence>
<dbReference type="InParanoid" id="D8TZI9"/>
<evidence type="ECO:0008006" key="6">
    <source>
        <dbReference type="Google" id="ProtNLM"/>
    </source>
</evidence>
<dbReference type="InterPro" id="IPR002401">
    <property type="entry name" value="Cyt_P450_E_grp-I"/>
</dbReference>
<feature type="compositionally biased region" description="Basic and acidic residues" evidence="3">
    <location>
        <begin position="27"/>
        <end position="46"/>
    </location>
</feature>
<dbReference type="PRINTS" id="PR00463">
    <property type="entry name" value="EP450I"/>
</dbReference>
<dbReference type="eggNOG" id="KOG0158">
    <property type="taxonomic scope" value="Eukaryota"/>
</dbReference>
<evidence type="ECO:0000256" key="2">
    <source>
        <dbReference type="RuleBase" id="RU000461"/>
    </source>
</evidence>
<dbReference type="STRING" id="3068.D8TZI9"/>
<comment type="similarity">
    <text evidence="2">Belongs to the cytochrome P450 family.</text>
</comment>
<sequence>MPFRKLLQARKLLRDTCLTLIRDWEEKQHKPTKTETKTEAEAEVRNGHAATRETGPTAEEPASTSPSYDNGGEGGGGGDVVRRAPAVAPGSFLGLMLSARDKLTGDALSDDQVVSQAQTFILAGYETTANSLTFAVYNIATHPEGSPTDADLSRMPYTEAVLHETMRLYPAAHAITREVTNTPTQVGGYTIPADTHVILGIYTAHHDERFWPRAEEFIPERFMPDSPLYPEVCPRAPHAHAPFGHGSRMCIGWRFAMQEAKVALAMLYQRLRFELEPGQVPLETVSALTLAPKDGLWVRPVPRVHCTKQDN</sequence>
<gene>
    <name evidence="4" type="ORF">VOLCADRAFT_121020</name>
</gene>
<dbReference type="InterPro" id="IPR036396">
    <property type="entry name" value="Cyt_P450_sf"/>
</dbReference>
<keyword evidence="2" id="KW-0503">Monooxygenase</keyword>
<dbReference type="AlphaFoldDB" id="D8TZI9"/>
<feature type="binding site" description="axial binding residue" evidence="1">
    <location>
        <position position="250"/>
    </location>
    <ligand>
        <name>heme</name>
        <dbReference type="ChEBI" id="CHEBI:30413"/>
    </ligand>
    <ligandPart>
        <name>Fe</name>
        <dbReference type="ChEBI" id="CHEBI:18248"/>
    </ligandPart>
</feature>
<dbReference type="InterPro" id="IPR017972">
    <property type="entry name" value="Cyt_P450_CS"/>
</dbReference>
<dbReference type="PANTHER" id="PTHR24301">
    <property type="entry name" value="THROMBOXANE-A SYNTHASE"/>
    <property type="match status" value="1"/>
</dbReference>
<keyword evidence="2" id="KW-0560">Oxidoreductase</keyword>
<dbReference type="GO" id="GO:0020037">
    <property type="term" value="F:heme binding"/>
    <property type="evidence" value="ECO:0007669"/>
    <property type="project" value="InterPro"/>
</dbReference>
<dbReference type="SUPFAM" id="SSF48264">
    <property type="entry name" value="Cytochrome P450"/>
    <property type="match status" value="1"/>
</dbReference>
<organism evidence="5">
    <name type="scientific">Volvox carteri f. nagariensis</name>
    <dbReference type="NCBI Taxonomy" id="3068"/>
    <lineage>
        <taxon>Eukaryota</taxon>
        <taxon>Viridiplantae</taxon>
        <taxon>Chlorophyta</taxon>
        <taxon>core chlorophytes</taxon>
        <taxon>Chlorophyceae</taxon>
        <taxon>CS clade</taxon>
        <taxon>Chlamydomonadales</taxon>
        <taxon>Volvocaceae</taxon>
        <taxon>Volvox</taxon>
    </lineage>
</organism>
<dbReference type="RefSeq" id="XP_002951739.1">
    <property type="nucleotide sequence ID" value="XM_002951693.1"/>
</dbReference>
<dbReference type="Pfam" id="PF00067">
    <property type="entry name" value="p450"/>
    <property type="match status" value="1"/>
</dbReference>
<dbReference type="PROSITE" id="PS00086">
    <property type="entry name" value="CYTOCHROME_P450"/>
    <property type="match status" value="1"/>
</dbReference>
<dbReference type="GO" id="GO:0004497">
    <property type="term" value="F:monooxygenase activity"/>
    <property type="evidence" value="ECO:0007669"/>
    <property type="project" value="UniProtKB-KW"/>
</dbReference>
<dbReference type="PRINTS" id="PR00385">
    <property type="entry name" value="P450"/>
</dbReference>
<dbReference type="Gene3D" id="1.10.630.10">
    <property type="entry name" value="Cytochrome P450"/>
    <property type="match status" value="1"/>
</dbReference>
<keyword evidence="1 2" id="KW-0479">Metal-binding</keyword>
<evidence type="ECO:0000313" key="4">
    <source>
        <dbReference type="EMBL" id="EFJ47190.1"/>
    </source>
</evidence>
<dbReference type="Proteomes" id="UP000001058">
    <property type="component" value="Unassembled WGS sequence"/>
</dbReference>
<dbReference type="PANTHER" id="PTHR24301:SF2">
    <property type="entry name" value="THROMBOXANE-A SYNTHASE"/>
    <property type="match status" value="1"/>
</dbReference>
<keyword evidence="5" id="KW-1185">Reference proteome</keyword>
<evidence type="ECO:0000313" key="5">
    <source>
        <dbReference type="Proteomes" id="UP000001058"/>
    </source>
</evidence>
<protein>
    <recommendedName>
        <fullName evidence="6">Cytochrome P450</fullName>
    </recommendedName>
</protein>
<dbReference type="GeneID" id="9615823"/>
<dbReference type="GO" id="GO:0016705">
    <property type="term" value="F:oxidoreductase activity, acting on paired donors, with incorporation or reduction of molecular oxygen"/>
    <property type="evidence" value="ECO:0007669"/>
    <property type="project" value="InterPro"/>
</dbReference>
<accession>D8TZI9</accession>
<keyword evidence="1 2" id="KW-0349">Heme</keyword>
<dbReference type="EMBL" id="GL378346">
    <property type="protein sequence ID" value="EFJ47190.1"/>
    <property type="molecule type" value="Genomic_DNA"/>
</dbReference>
<reference evidence="4 5" key="1">
    <citation type="journal article" date="2010" name="Science">
        <title>Genomic analysis of organismal complexity in the multicellular green alga Volvox carteri.</title>
        <authorList>
            <person name="Prochnik S.E."/>
            <person name="Umen J."/>
            <person name="Nedelcu A.M."/>
            <person name="Hallmann A."/>
            <person name="Miller S.M."/>
            <person name="Nishii I."/>
            <person name="Ferris P."/>
            <person name="Kuo A."/>
            <person name="Mitros T."/>
            <person name="Fritz-Laylin L.K."/>
            <person name="Hellsten U."/>
            <person name="Chapman J."/>
            <person name="Simakov O."/>
            <person name="Rensing S.A."/>
            <person name="Terry A."/>
            <person name="Pangilinan J."/>
            <person name="Kapitonov V."/>
            <person name="Jurka J."/>
            <person name="Salamov A."/>
            <person name="Shapiro H."/>
            <person name="Schmutz J."/>
            <person name="Grimwood J."/>
            <person name="Lindquist E."/>
            <person name="Lucas S."/>
            <person name="Grigoriev I.V."/>
            <person name="Schmitt R."/>
            <person name="Kirk D."/>
            <person name="Rokhsar D.S."/>
        </authorList>
    </citation>
    <scope>NUCLEOTIDE SEQUENCE [LARGE SCALE GENOMIC DNA]</scope>
    <source>
        <strain evidence="5">f. Nagariensis / Eve</strain>
    </source>
</reference>
<keyword evidence="1 2" id="KW-0408">Iron</keyword>
<feature type="region of interest" description="Disordered" evidence="3">
    <location>
        <begin position="27"/>
        <end position="83"/>
    </location>
</feature>
<name>D8TZI9_VOLCA</name>
<dbReference type="GO" id="GO:0005506">
    <property type="term" value="F:iron ion binding"/>
    <property type="evidence" value="ECO:0007669"/>
    <property type="project" value="InterPro"/>
</dbReference>